<evidence type="ECO:0000256" key="1">
    <source>
        <dbReference type="ARBA" id="ARBA00022737"/>
    </source>
</evidence>
<dbReference type="Gene3D" id="1.25.40.10">
    <property type="entry name" value="Tetratricopeptide repeat domain"/>
    <property type="match status" value="1"/>
</dbReference>
<evidence type="ECO:0008006" key="6">
    <source>
        <dbReference type="Google" id="ProtNLM"/>
    </source>
</evidence>
<dbReference type="Proteomes" id="UP001336835">
    <property type="component" value="Unassembled WGS sequence"/>
</dbReference>
<dbReference type="EMBL" id="JAZDQT010000003">
    <property type="protein sequence ID" value="MEE1947022.1"/>
    <property type="molecule type" value="Genomic_DNA"/>
</dbReference>
<dbReference type="InterPro" id="IPR011990">
    <property type="entry name" value="TPR-like_helical_dom_sf"/>
</dbReference>
<organism evidence="4 5">
    <name type="scientific">Pedobacter albus</name>
    <dbReference type="NCBI Taxonomy" id="3113905"/>
    <lineage>
        <taxon>Bacteria</taxon>
        <taxon>Pseudomonadati</taxon>
        <taxon>Bacteroidota</taxon>
        <taxon>Sphingobacteriia</taxon>
        <taxon>Sphingobacteriales</taxon>
        <taxon>Sphingobacteriaceae</taxon>
        <taxon>Pedobacter</taxon>
    </lineage>
</organism>
<evidence type="ECO:0000313" key="5">
    <source>
        <dbReference type="Proteomes" id="UP001336835"/>
    </source>
</evidence>
<protein>
    <recommendedName>
        <fullName evidence="6">Tetratricopeptide repeat protein</fullName>
    </recommendedName>
</protein>
<keyword evidence="5" id="KW-1185">Reference proteome</keyword>
<evidence type="ECO:0000256" key="2">
    <source>
        <dbReference type="ARBA" id="ARBA00022803"/>
    </source>
</evidence>
<dbReference type="Pfam" id="PF14559">
    <property type="entry name" value="TPR_19"/>
    <property type="match status" value="1"/>
</dbReference>
<reference evidence="4 5" key="1">
    <citation type="submission" date="2024-01" db="EMBL/GenBank/DDBJ databases">
        <title>Pedobacter sp. nov., isolated from fresh soil.</title>
        <authorList>
            <person name="Le N.T.T."/>
        </authorList>
    </citation>
    <scope>NUCLEOTIDE SEQUENCE [LARGE SCALE GENOMIC DNA]</scope>
    <source>
        <strain evidence="4 5">KR3-3</strain>
    </source>
</reference>
<keyword evidence="3" id="KW-1133">Transmembrane helix</keyword>
<dbReference type="SMART" id="SM00028">
    <property type="entry name" value="TPR"/>
    <property type="match status" value="3"/>
</dbReference>
<keyword evidence="2" id="KW-0802">TPR repeat</keyword>
<dbReference type="InterPro" id="IPR019734">
    <property type="entry name" value="TPR_rpt"/>
</dbReference>
<dbReference type="RefSeq" id="WP_330109309.1">
    <property type="nucleotide sequence ID" value="NZ_JAZDQT010000003.1"/>
</dbReference>
<keyword evidence="3" id="KW-0472">Membrane</keyword>
<dbReference type="PANTHER" id="PTHR44943">
    <property type="entry name" value="CELLULOSE SYNTHASE OPERON PROTEIN C"/>
    <property type="match status" value="1"/>
</dbReference>
<keyword evidence="3" id="KW-0812">Transmembrane</keyword>
<accession>A0ABU7IC28</accession>
<name>A0ABU7IC28_9SPHI</name>
<dbReference type="InterPro" id="IPR051685">
    <property type="entry name" value="Ycf3/AcsC/BcsC/TPR_MFPF"/>
</dbReference>
<gene>
    <name evidence="4" type="ORF">VRU48_17995</name>
</gene>
<evidence type="ECO:0000313" key="4">
    <source>
        <dbReference type="EMBL" id="MEE1947022.1"/>
    </source>
</evidence>
<proteinExistence type="predicted"/>
<dbReference type="SUPFAM" id="SSF48452">
    <property type="entry name" value="TPR-like"/>
    <property type="match status" value="1"/>
</dbReference>
<sequence length="351" mass="39046">MEENTPSTVQDTELNESLCVNCQVNPFEAGHPINLCTSCRTTLINYPIPKWIKVFAVCLGAVIVISIIRTQFYISAAIDLGKSEKAIENKEYLTAKRELEKVLKKFPNDIRANAEMIIASAYSFDRVAAGAAFDKIVDKQINDDDLYNEVETAIKFLSNLSVKDTVMMKKVDEVSKSKEGLLKVYQELKTTGNADNQLKFGVANYLYDLNEYAESEKVAKDVLANEPTNYPALGLLSAIKRETGQYDQAIKYCDEMLAINKQDIFAITQKARVELKRKHDSQAAIHATAAMQLDPQSDSALEAMAMVDYFAGRKKESLARLAIIGAHSAQTGDSTIFNRLTPIINGSTIYR</sequence>
<feature type="transmembrane region" description="Helical" evidence="3">
    <location>
        <begin position="51"/>
        <end position="68"/>
    </location>
</feature>
<evidence type="ECO:0000256" key="3">
    <source>
        <dbReference type="SAM" id="Phobius"/>
    </source>
</evidence>
<comment type="caution">
    <text evidence="4">The sequence shown here is derived from an EMBL/GenBank/DDBJ whole genome shotgun (WGS) entry which is preliminary data.</text>
</comment>
<keyword evidence="1" id="KW-0677">Repeat</keyword>
<dbReference type="PANTHER" id="PTHR44943:SF8">
    <property type="entry name" value="TPR REPEAT-CONTAINING PROTEIN MJ0263"/>
    <property type="match status" value="1"/>
</dbReference>